<dbReference type="Proteomes" id="UP000235589">
    <property type="component" value="Chromosome"/>
</dbReference>
<dbReference type="Gene3D" id="3.40.140.10">
    <property type="entry name" value="Cytidine Deaminase, domain 2"/>
    <property type="match status" value="1"/>
</dbReference>
<dbReference type="Gene3D" id="1.10.150.20">
    <property type="entry name" value="5' to 3' exonuclease, C-terminal subdomain"/>
    <property type="match status" value="1"/>
</dbReference>
<evidence type="ECO:0000256" key="6">
    <source>
        <dbReference type="ARBA" id="ARBA00023049"/>
    </source>
</evidence>
<dbReference type="InterPro" id="IPR010994">
    <property type="entry name" value="RuvA_2-like"/>
</dbReference>
<feature type="domain" description="MPN" evidence="8">
    <location>
        <begin position="101"/>
        <end position="230"/>
    </location>
</feature>
<dbReference type="PROSITE" id="PS50249">
    <property type="entry name" value="MPN"/>
    <property type="match status" value="1"/>
</dbReference>
<keyword evidence="5" id="KW-0862">Zinc</keyword>
<dbReference type="OrthoDB" id="9804482at2"/>
<dbReference type="GeneID" id="98063351"/>
<dbReference type="SUPFAM" id="SSF102712">
    <property type="entry name" value="JAB1/MPN domain"/>
    <property type="match status" value="1"/>
</dbReference>
<dbReference type="InterPro" id="IPR020891">
    <property type="entry name" value="UPF0758_CS"/>
</dbReference>
<accession>A0A2K9P4G8</accession>
<evidence type="ECO:0000313" key="9">
    <source>
        <dbReference type="EMBL" id="AUO20120.1"/>
    </source>
</evidence>
<dbReference type="GO" id="GO:0006508">
    <property type="term" value="P:proteolysis"/>
    <property type="evidence" value="ECO:0007669"/>
    <property type="project" value="UniProtKB-KW"/>
</dbReference>
<dbReference type="InterPro" id="IPR001405">
    <property type="entry name" value="UPF0758"/>
</dbReference>
<reference evidence="9 10" key="1">
    <citation type="submission" date="2017-04" db="EMBL/GenBank/DDBJ databases">
        <title>Monoglobus pectinilyticus 14 draft genome.</title>
        <authorList>
            <person name="Kim C."/>
            <person name="Rosendale D.I."/>
            <person name="Kelly W.J."/>
            <person name="Tannock G.W."/>
            <person name="Patchett M.L."/>
            <person name="Jordens J.Z."/>
        </authorList>
    </citation>
    <scope>NUCLEOTIDE SEQUENCE [LARGE SCALE GENOMIC DNA]</scope>
    <source>
        <strain evidence="9 10">14</strain>
    </source>
</reference>
<organism evidence="9 10">
    <name type="scientific">Monoglobus pectinilyticus</name>
    <dbReference type="NCBI Taxonomy" id="1981510"/>
    <lineage>
        <taxon>Bacteria</taxon>
        <taxon>Bacillati</taxon>
        <taxon>Bacillota</taxon>
        <taxon>Clostridia</taxon>
        <taxon>Monoglobales</taxon>
        <taxon>Monoglobaceae</taxon>
        <taxon>Monoglobus</taxon>
    </lineage>
</organism>
<gene>
    <name evidence="9" type="ORF">B9O19_01973</name>
</gene>
<dbReference type="RefSeq" id="WP_102366260.1">
    <property type="nucleotide sequence ID" value="NZ_CP020991.1"/>
</dbReference>
<keyword evidence="4" id="KW-0378">Hydrolase</keyword>
<dbReference type="PANTHER" id="PTHR30471">
    <property type="entry name" value="DNA REPAIR PROTEIN RADC"/>
    <property type="match status" value="1"/>
</dbReference>
<evidence type="ECO:0000256" key="3">
    <source>
        <dbReference type="ARBA" id="ARBA00022723"/>
    </source>
</evidence>
<evidence type="ECO:0000259" key="8">
    <source>
        <dbReference type="PROSITE" id="PS50249"/>
    </source>
</evidence>
<keyword evidence="2" id="KW-0645">Protease</keyword>
<keyword evidence="3" id="KW-0479">Metal-binding</keyword>
<dbReference type="PANTHER" id="PTHR30471:SF3">
    <property type="entry name" value="UPF0758 PROTEIN YEES-RELATED"/>
    <property type="match status" value="1"/>
</dbReference>
<evidence type="ECO:0000256" key="1">
    <source>
        <dbReference type="ARBA" id="ARBA00010243"/>
    </source>
</evidence>
<dbReference type="EMBL" id="CP020991">
    <property type="protein sequence ID" value="AUO20120.1"/>
    <property type="molecule type" value="Genomic_DNA"/>
</dbReference>
<evidence type="ECO:0000256" key="7">
    <source>
        <dbReference type="RuleBase" id="RU003797"/>
    </source>
</evidence>
<keyword evidence="10" id="KW-1185">Reference proteome</keyword>
<keyword evidence="6" id="KW-0482">Metalloprotease</keyword>
<protein>
    <submittedName>
        <fullName evidence="9">DNA repair protein RadC</fullName>
    </submittedName>
</protein>
<dbReference type="PROSITE" id="PS01302">
    <property type="entry name" value="UPF0758"/>
    <property type="match status" value="1"/>
</dbReference>
<dbReference type="NCBIfam" id="TIGR00608">
    <property type="entry name" value="radc"/>
    <property type="match status" value="1"/>
</dbReference>
<dbReference type="InterPro" id="IPR025657">
    <property type="entry name" value="RadC_JAB"/>
</dbReference>
<proteinExistence type="inferred from homology"/>
<name>A0A2K9P4G8_9FIRM</name>
<dbReference type="GO" id="GO:0046872">
    <property type="term" value="F:metal ion binding"/>
    <property type="evidence" value="ECO:0007669"/>
    <property type="project" value="UniProtKB-KW"/>
</dbReference>
<evidence type="ECO:0000256" key="2">
    <source>
        <dbReference type="ARBA" id="ARBA00022670"/>
    </source>
</evidence>
<dbReference type="SUPFAM" id="SSF47781">
    <property type="entry name" value="RuvA domain 2-like"/>
    <property type="match status" value="1"/>
</dbReference>
<comment type="similarity">
    <text evidence="1 7">Belongs to the UPF0758 family.</text>
</comment>
<dbReference type="InterPro" id="IPR037518">
    <property type="entry name" value="MPN"/>
</dbReference>
<evidence type="ECO:0000313" key="10">
    <source>
        <dbReference type="Proteomes" id="UP000235589"/>
    </source>
</evidence>
<dbReference type="CDD" id="cd08071">
    <property type="entry name" value="MPN_DUF2466"/>
    <property type="match status" value="1"/>
</dbReference>
<dbReference type="AlphaFoldDB" id="A0A2K9P4G8"/>
<evidence type="ECO:0000256" key="5">
    <source>
        <dbReference type="ARBA" id="ARBA00022833"/>
    </source>
</evidence>
<dbReference type="GO" id="GO:0008237">
    <property type="term" value="F:metallopeptidase activity"/>
    <property type="evidence" value="ECO:0007669"/>
    <property type="project" value="UniProtKB-KW"/>
</dbReference>
<dbReference type="KEGG" id="mpec:B9O19_01973"/>
<dbReference type="Pfam" id="PF04002">
    <property type="entry name" value="RadC"/>
    <property type="match status" value="1"/>
</dbReference>
<evidence type="ECO:0000256" key="4">
    <source>
        <dbReference type="ARBA" id="ARBA00022801"/>
    </source>
</evidence>
<sequence>MKSNNTHDGHRIRMREKLESGNLADLPEHEQLEILLFSVIPRGNTNEIAHELLRKFGSIYGVLSADISSLLEVDGIGARVADFLHNLPAVLGVVMRSKISYETDNKFLLNDINTLKDYLFSLFSDTVSERAYILFLNKGFRLIKFEKISDGSLEQVYIDISKAVRRAILNNAAYVVLTHNHPSGSVMPSDADISSTRELDEALNTVGIGLLDHIIIGGDSYYSFRESRHY</sequence>